<accession>A0A6J5NC01</accession>
<protein>
    <submittedName>
        <fullName evidence="1">Uncharacterized protein</fullName>
    </submittedName>
</protein>
<dbReference type="EMBL" id="LR796662">
    <property type="protein sequence ID" value="CAB4157240.1"/>
    <property type="molecule type" value="Genomic_DNA"/>
</dbReference>
<sequence length="686" mass="77209">MIRTEIYIEDNAIDLLKDIGTDFTYTIDDVRDFGSRNTSFSRTISIPATAKNNQILGFAFDLGMAHEHNMDLPNVATNFTPSQAAKCEVYIDKIQIFKGVIRILEIVMNKGIIEYQCAVFGELSGFITELGNKRLEDLDFSEYNHTWNVTAIQNSWNTINGSGYYYPLIDYGDVSTNKDDFHVSTFRPALFVKEYIEKIFEGTSYSLNCDFFNTNFFKKLIIPNNSQGIQGTNDRFILGTISATKTILNSNTPTARNANLSFDSTTLLNFTENAGKSIFTYTDGTKTVNALASITGIYQTDAASSITATLYVAGVAVQTLTQNTFSANNPFTFNFDWTGAIANTNQVRIELSVPVTANTYIVNVSSANFTFTQLAAQLTTVAYNGTVSINNNLPKGIFQKDFFLSVCKMFNLYVYQDNINDKQINIAPYIDFYSDAVTNSLDWSQKIDTASTMSIKPMSQLNARYYAYKYTPDTDYFNDNYLKKYGQSYGDFIYDSEFDFVKDTASTQIIFSPTVIVLHSGQDKYHSSIYKLSNNNTTEDPMDSVIRILMAKKLSGVSTWKIQADGGGTLATLTTYGYAGHLDDPTNPTVDLNFGAPKELQFPASIYPTNNLFNTYNKPYILEITDMESKLLTCRVYLTAVDIYNLDFSKYIWINGVLFRLNRIDSYDPTDYRTTLVNLLKVINTN</sequence>
<organism evidence="1">
    <name type="scientific">uncultured Caudovirales phage</name>
    <dbReference type="NCBI Taxonomy" id="2100421"/>
    <lineage>
        <taxon>Viruses</taxon>
        <taxon>Duplodnaviria</taxon>
        <taxon>Heunggongvirae</taxon>
        <taxon>Uroviricota</taxon>
        <taxon>Caudoviricetes</taxon>
        <taxon>Peduoviridae</taxon>
        <taxon>Maltschvirus</taxon>
        <taxon>Maltschvirus maltsch</taxon>
    </lineage>
</organism>
<reference evidence="1" key="1">
    <citation type="submission" date="2020-04" db="EMBL/GenBank/DDBJ databases">
        <authorList>
            <person name="Chiriac C."/>
            <person name="Salcher M."/>
            <person name="Ghai R."/>
            <person name="Kavagutti S V."/>
        </authorList>
    </citation>
    <scope>NUCLEOTIDE SEQUENCE</scope>
</reference>
<proteinExistence type="predicted"/>
<name>A0A6J5NC01_9CAUD</name>
<evidence type="ECO:0000313" key="1">
    <source>
        <dbReference type="EMBL" id="CAB4157240.1"/>
    </source>
</evidence>
<gene>
    <name evidence="1" type="ORF">UFOVP690_11</name>
</gene>